<dbReference type="RefSeq" id="XP_031860065.2">
    <property type="nucleotide sequence ID" value="XM_032005576.2"/>
</dbReference>
<feature type="transmembrane region" description="Helical" evidence="2">
    <location>
        <begin position="297"/>
        <end position="314"/>
    </location>
</feature>
<dbReference type="PANTHER" id="PTHR37488:SF2">
    <property type="entry name" value="DUF1275 DOMAIN-CONTAINING PROTEIN"/>
    <property type="match status" value="1"/>
</dbReference>
<proteinExistence type="predicted"/>
<dbReference type="PANTHER" id="PTHR37488">
    <property type="entry name" value="DUF1275 DOMAIN-CONTAINING PROTEIN"/>
    <property type="match status" value="1"/>
</dbReference>
<keyword evidence="2" id="KW-1133">Transmembrane helix</keyword>
<feature type="transmembrane region" description="Helical" evidence="2">
    <location>
        <begin position="179"/>
        <end position="197"/>
    </location>
</feature>
<keyword evidence="2" id="KW-0812">Transmembrane</keyword>
<feature type="transmembrane region" description="Helical" evidence="2">
    <location>
        <begin position="320"/>
        <end position="340"/>
    </location>
</feature>
<dbReference type="GeneID" id="43589725"/>
<name>A0AAJ8LJG3_9TREE</name>
<dbReference type="AlphaFoldDB" id="A0AAJ8LJG3"/>
<evidence type="ECO:0000256" key="2">
    <source>
        <dbReference type="SAM" id="Phobius"/>
    </source>
</evidence>
<accession>A0AAJ8LJG3</accession>
<keyword evidence="4" id="KW-1185">Reference proteome</keyword>
<evidence type="ECO:0000313" key="4">
    <source>
        <dbReference type="Proteomes" id="UP000322225"/>
    </source>
</evidence>
<evidence type="ECO:0000313" key="3">
    <source>
        <dbReference type="EMBL" id="WWD18892.1"/>
    </source>
</evidence>
<protein>
    <recommendedName>
        <fullName evidence="5">DUF1275 domain protein</fullName>
    </recommendedName>
</protein>
<keyword evidence="2" id="KW-0472">Membrane</keyword>
<reference evidence="3" key="1">
    <citation type="submission" date="2017-08" db="EMBL/GenBank/DDBJ databases">
        <authorList>
            <person name="Cuomo C."/>
            <person name="Billmyre B."/>
            <person name="Heitman J."/>
        </authorList>
    </citation>
    <scope>NUCLEOTIDE SEQUENCE</scope>
    <source>
        <strain evidence="3">CBS 12478</strain>
    </source>
</reference>
<feature type="region of interest" description="Disordered" evidence="1">
    <location>
        <begin position="363"/>
        <end position="386"/>
    </location>
</feature>
<feature type="transmembrane region" description="Helical" evidence="2">
    <location>
        <begin position="238"/>
        <end position="258"/>
    </location>
</feature>
<dbReference type="InterPro" id="IPR010699">
    <property type="entry name" value="DUF1275"/>
</dbReference>
<evidence type="ECO:0008006" key="5">
    <source>
        <dbReference type="Google" id="ProtNLM"/>
    </source>
</evidence>
<organism evidence="3 4">
    <name type="scientific">Kwoniella shandongensis</name>
    <dbReference type="NCBI Taxonomy" id="1734106"/>
    <lineage>
        <taxon>Eukaryota</taxon>
        <taxon>Fungi</taxon>
        <taxon>Dikarya</taxon>
        <taxon>Basidiomycota</taxon>
        <taxon>Agaricomycotina</taxon>
        <taxon>Tremellomycetes</taxon>
        <taxon>Tremellales</taxon>
        <taxon>Cryptococcaceae</taxon>
        <taxon>Kwoniella</taxon>
    </lineage>
</organism>
<gene>
    <name evidence="3" type="ORF">CI109_103347</name>
</gene>
<dbReference type="KEGG" id="ksn:43589725"/>
<dbReference type="Proteomes" id="UP000322225">
    <property type="component" value="Chromosome 6"/>
</dbReference>
<evidence type="ECO:0000256" key="1">
    <source>
        <dbReference type="SAM" id="MobiDB-lite"/>
    </source>
</evidence>
<dbReference type="EMBL" id="CP144056">
    <property type="protein sequence ID" value="WWD18892.1"/>
    <property type="molecule type" value="Genomic_DNA"/>
</dbReference>
<feature type="transmembrane region" description="Helical" evidence="2">
    <location>
        <begin position="204"/>
        <end position="226"/>
    </location>
</feature>
<reference evidence="3" key="2">
    <citation type="submission" date="2024-01" db="EMBL/GenBank/DDBJ databases">
        <title>Comparative genomics of Cryptococcus and Kwoniella reveals pathogenesis evolution and contrasting modes of karyotype evolution via chromosome fusion or intercentromeric recombination.</title>
        <authorList>
            <person name="Coelho M.A."/>
            <person name="David-Palma M."/>
            <person name="Shea T."/>
            <person name="Bowers K."/>
            <person name="McGinley-Smith S."/>
            <person name="Mohammad A.W."/>
            <person name="Gnirke A."/>
            <person name="Yurkov A.M."/>
            <person name="Nowrousian M."/>
            <person name="Sun S."/>
            <person name="Cuomo C.A."/>
            <person name="Heitman J."/>
        </authorList>
    </citation>
    <scope>NUCLEOTIDE SEQUENCE</scope>
    <source>
        <strain evidence="3">CBS 12478</strain>
    </source>
</reference>
<sequence>MRHNATMSGNGNERDPLVQHHVSYSYSAIDHSTFDEPEEYDTNVSSSKPVKSLRTIHNVLNSVSEWIGAVGVDLNANWRLWRAPYLRHTKHDNGRGRGTIDHGDGEKEDGFARWNKQMLSGDALVVPLFFMTFSSALADSVTLQFFNTFATSMTGNTVLLAMAVVGAATRSPVNSGVSLLGFVGAGLVFGQIGNLCGHRRRSWLLINLSIQLLILIIATLLASVFAHTPIGLKGRYHWVYLLLFGLQGGIQVTLAANSGCRELPTAMMTTPYAALISDPTLFSSGVNKDVSARNRRFIYVVLFWVGCFAGAAIAKWSSVWVMTVAVIGCKLLAVGFVIFARGEEDEKGRKMSISWADTVGSAGHGGHGRGHGSSGIQRVEGPGNDGKPITVFRRLSLQEPRDEQSVAM</sequence>
<dbReference type="Pfam" id="PF06912">
    <property type="entry name" value="DUF1275"/>
    <property type="match status" value="1"/>
</dbReference>